<keyword evidence="5" id="KW-0812">Transmembrane</keyword>
<keyword evidence="5" id="KW-0472">Membrane</keyword>
<organism evidence="7 8">
    <name type="scientific">Persicobacter diffluens</name>
    <dbReference type="NCBI Taxonomy" id="981"/>
    <lineage>
        <taxon>Bacteria</taxon>
        <taxon>Pseudomonadati</taxon>
        <taxon>Bacteroidota</taxon>
        <taxon>Cytophagia</taxon>
        <taxon>Cytophagales</taxon>
        <taxon>Persicobacteraceae</taxon>
        <taxon>Persicobacter</taxon>
    </lineage>
</organism>
<dbReference type="GO" id="GO:0030983">
    <property type="term" value="F:mismatched DNA binding"/>
    <property type="evidence" value="ECO:0007669"/>
    <property type="project" value="InterPro"/>
</dbReference>
<keyword evidence="8" id="KW-1185">Reference proteome</keyword>
<keyword evidence="3" id="KW-0238">DNA-binding</keyword>
<gene>
    <name evidence="7" type="ORF">PEDI_29250</name>
</gene>
<dbReference type="EMBL" id="BQKE01000001">
    <property type="protein sequence ID" value="GJM62373.1"/>
    <property type="molecule type" value="Genomic_DNA"/>
</dbReference>
<dbReference type="AlphaFoldDB" id="A0AAN4W0I2"/>
<evidence type="ECO:0000256" key="4">
    <source>
        <dbReference type="SAM" id="MobiDB-lite"/>
    </source>
</evidence>
<evidence type="ECO:0000256" key="3">
    <source>
        <dbReference type="ARBA" id="ARBA00023125"/>
    </source>
</evidence>
<reference evidence="7 8" key="1">
    <citation type="submission" date="2021-12" db="EMBL/GenBank/DDBJ databases">
        <title>Genome sequencing of bacteria with rrn-lacking chromosome and rrn-plasmid.</title>
        <authorList>
            <person name="Anda M."/>
            <person name="Iwasaki W."/>
        </authorList>
    </citation>
    <scope>NUCLEOTIDE SEQUENCE [LARGE SCALE GENOMIC DNA]</scope>
    <source>
        <strain evidence="7 8">NBRC 15940</strain>
    </source>
</reference>
<dbReference type="RefSeq" id="WP_338237656.1">
    <property type="nucleotide sequence ID" value="NZ_BQKE01000001.1"/>
</dbReference>
<sequence>MTFLFLLLLITGSLAIFHFLTNRKSKTELSALKTDFANLDKVKPNPHDFRLYDRYFGDPHSCISAQTQQDLNYESVIPYINHCLTEAGSNYLYHICKQFQYEQKDGLTHYARFLQENTMARNELLEALWGLRKVKVAAFLKYLHYCPAHTPWYFNYAFISSFAFLSCLISGFYLPTFWLLLVPIFIINLLIHLSGKSFFTGLTSTLNTLRLLSRFHQKTRNNPELQRFIKKLDLKKINRISAIPLAFGPLSIENELAILFWYLKELLNIALLIEVNLAAVSNAQIRQHKSTLLSLFELTGFSDTALCLAYLKTKTGITESRIISDKAIYAEEIRHPLVKDCVPNSLTITQNMMLSGANMTGKSTLIRTMGINMLLSNNLGIAFAKTFHHYPFAVFSSMSIKDSLARNSSYFNEEVESLKHILEYPAAHKLILLDELFKGTNTNDRIHYGASVLNYLADQPHKIIISTHDLELENALNDAFRHFCMGFEIREGSLIFNYKLSGKTGNHQIVPFILQKHGFPEEILQMSHASTISPGRPSKENSQRLSRLLKS</sequence>
<feature type="region of interest" description="Disordered" evidence="4">
    <location>
        <begin position="531"/>
        <end position="551"/>
    </location>
</feature>
<dbReference type="GO" id="GO:0140664">
    <property type="term" value="F:ATP-dependent DNA damage sensor activity"/>
    <property type="evidence" value="ECO:0007669"/>
    <property type="project" value="InterPro"/>
</dbReference>
<dbReference type="SMART" id="SM00534">
    <property type="entry name" value="MUTSac"/>
    <property type="match status" value="1"/>
</dbReference>
<accession>A0AAN4W0I2</accession>
<dbReference type="GO" id="GO:0005524">
    <property type="term" value="F:ATP binding"/>
    <property type="evidence" value="ECO:0007669"/>
    <property type="project" value="UniProtKB-KW"/>
</dbReference>
<evidence type="ECO:0000313" key="7">
    <source>
        <dbReference type="EMBL" id="GJM62373.1"/>
    </source>
</evidence>
<dbReference type="SUPFAM" id="SSF52540">
    <property type="entry name" value="P-loop containing nucleoside triphosphate hydrolases"/>
    <property type="match status" value="1"/>
</dbReference>
<dbReference type="InterPro" id="IPR000432">
    <property type="entry name" value="DNA_mismatch_repair_MutS_C"/>
</dbReference>
<name>A0AAN4W0I2_9BACT</name>
<evidence type="ECO:0000256" key="2">
    <source>
        <dbReference type="ARBA" id="ARBA00022840"/>
    </source>
</evidence>
<dbReference type="Gene3D" id="3.40.50.300">
    <property type="entry name" value="P-loop containing nucleotide triphosphate hydrolases"/>
    <property type="match status" value="1"/>
</dbReference>
<dbReference type="PANTHER" id="PTHR11361:SF152">
    <property type="entry name" value="DNA MISMATCH REPAIR PROTEIN"/>
    <property type="match status" value="1"/>
</dbReference>
<keyword evidence="2" id="KW-0067">ATP-binding</keyword>
<evidence type="ECO:0000259" key="6">
    <source>
        <dbReference type="SMART" id="SM00534"/>
    </source>
</evidence>
<protein>
    <recommendedName>
        <fullName evidence="6">DNA mismatch repair proteins mutS family domain-containing protein</fullName>
    </recommendedName>
</protein>
<feature type="transmembrane region" description="Helical" evidence="5">
    <location>
        <begin position="152"/>
        <end position="170"/>
    </location>
</feature>
<dbReference type="Proteomes" id="UP001310022">
    <property type="component" value="Unassembled WGS sequence"/>
</dbReference>
<evidence type="ECO:0000256" key="5">
    <source>
        <dbReference type="SAM" id="Phobius"/>
    </source>
</evidence>
<keyword evidence="5" id="KW-1133">Transmembrane helix</keyword>
<keyword evidence="1" id="KW-0547">Nucleotide-binding</keyword>
<feature type="transmembrane region" description="Helical" evidence="5">
    <location>
        <begin position="177"/>
        <end position="195"/>
    </location>
</feature>
<comment type="caution">
    <text evidence="7">The sequence shown here is derived from an EMBL/GenBank/DDBJ whole genome shotgun (WGS) entry which is preliminary data.</text>
</comment>
<dbReference type="InterPro" id="IPR027417">
    <property type="entry name" value="P-loop_NTPase"/>
</dbReference>
<proteinExistence type="predicted"/>
<dbReference type="PANTHER" id="PTHR11361">
    <property type="entry name" value="DNA MISMATCH REPAIR PROTEIN MUTS FAMILY MEMBER"/>
    <property type="match status" value="1"/>
</dbReference>
<feature type="domain" description="DNA mismatch repair proteins mutS family" evidence="6">
    <location>
        <begin position="349"/>
        <end position="534"/>
    </location>
</feature>
<evidence type="ECO:0000256" key="1">
    <source>
        <dbReference type="ARBA" id="ARBA00022741"/>
    </source>
</evidence>
<dbReference type="GO" id="GO:0006298">
    <property type="term" value="P:mismatch repair"/>
    <property type="evidence" value="ECO:0007669"/>
    <property type="project" value="InterPro"/>
</dbReference>
<evidence type="ECO:0000313" key="8">
    <source>
        <dbReference type="Proteomes" id="UP001310022"/>
    </source>
</evidence>
<dbReference type="Pfam" id="PF00488">
    <property type="entry name" value="MutS_V"/>
    <property type="match status" value="1"/>
</dbReference>
<dbReference type="GO" id="GO:0005829">
    <property type="term" value="C:cytosol"/>
    <property type="evidence" value="ECO:0007669"/>
    <property type="project" value="TreeGrafter"/>
</dbReference>
<dbReference type="InterPro" id="IPR045076">
    <property type="entry name" value="MutS"/>
</dbReference>